<feature type="region of interest" description="Disordered" evidence="1">
    <location>
        <begin position="106"/>
        <end position="137"/>
    </location>
</feature>
<feature type="chain" id="PRO_5007287175" evidence="2">
    <location>
        <begin position="26"/>
        <end position="156"/>
    </location>
</feature>
<feature type="signal peptide" evidence="2">
    <location>
        <begin position="1"/>
        <end position="25"/>
    </location>
</feature>
<evidence type="ECO:0000256" key="1">
    <source>
        <dbReference type="SAM" id="MobiDB-lite"/>
    </source>
</evidence>
<organism evidence="3">
    <name type="scientific">Rhipicephalus appendiculatus</name>
    <name type="common">Brown ear tick</name>
    <dbReference type="NCBI Taxonomy" id="34631"/>
    <lineage>
        <taxon>Eukaryota</taxon>
        <taxon>Metazoa</taxon>
        <taxon>Ecdysozoa</taxon>
        <taxon>Arthropoda</taxon>
        <taxon>Chelicerata</taxon>
        <taxon>Arachnida</taxon>
        <taxon>Acari</taxon>
        <taxon>Parasitiformes</taxon>
        <taxon>Ixodida</taxon>
        <taxon>Ixodoidea</taxon>
        <taxon>Ixodidae</taxon>
        <taxon>Rhipicephalinae</taxon>
        <taxon>Rhipicephalus</taxon>
        <taxon>Rhipicephalus</taxon>
    </lineage>
</organism>
<name>A0A131ZAL0_RHIAP</name>
<reference evidence="3" key="1">
    <citation type="journal article" date="2016" name="Ticks Tick Borne Dis.">
        <title>De novo assembly and annotation of the salivary gland transcriptome of Rhipicephalus appendiculatus male and female ticks during blood feeding.</title>
        <authorList>
            <person name="de Castro M.H."/>
            <person name="de Klerk D."/>
            <person name="Pienaar R."/>
            <person name="Latif A.A."/>
            <person name="Rees D.J."/>
            <person name="Mans B.J."/>
        </authorList>
    </citation>
    <scope>NUCLEOTIDE SEQUENCE</scope>
    <source>
        <tissue evidence="3">Salivary glands</tissue>
    </source>
</reference>
<evidence type="ECO:0000256" key="2">
    <source>
        <dbReference type="SAM" id="SignalP"/>
    </source>
</evidence>
<dbReference type="AlphaFoldDB" id="A0A131ZAL0"/>
<sequence>QSQSCIRLIIANYVIPLHLCAKAQCACFISVYCNWPAGGDSRYLLLGRSPEQRPGCIRSHLRPTGGWLPRRGTRRHSCARGPCSSRTGCSSCGACHSHRPQRGYPVRLPHHRSQLQPPSGRPPSACPLRAGAPSVRPQLRLRPRRLRLPHSSEEIS</sequence>
<dbReference type="EMBL" id="GEDV01001306">
    <property type="protein sequence ID" value="JAP87251.1"/>
    <property type="molecule type" value="Transcribed_RNA"/>
</dbReference>
<protein>
    <submittedName>
        <fullName evidence="3">Uncharacterized protein</fullName>
    </submittedName>
</protein>
<keyword evidence="2" id="KW-0732">Signal</keyword>
<feature type="non-terminal residue" evidence="3">
    <location>
        <position position="1"/>
    </location>
</feature>
<proteinExistence type="predicted"/>
<evidence type="ECO:0000313" key="3">
    <source>
        <dbReference type="EMBL" id="JAP87251.1"/>
    </source>
</evidence>
<accession>A0A131ZAL0</accession>